<dbReference type="Proteomes" id="UP001596067">
    <property type="component" value="Unassembled WGS sequence"/>
</dbReference>
<dbReference type="SUPFAM" id="SSF51197">
    <property type="entry name" value="Clavaminate synthase-like"/>
    <property type="match status" value="1"/>
</dbReference>
<dbReference type="Pfam" id="PF05721">
    <property type="entry name" value="PhyH"/>
    <property type="match status" value="1"/>
</dbReference>
<comment type="caution">
    <text evidence="1">The sequence shown here is derived from an EMBL/GenBank/DDBJ whole genome shotgun (WGS) entry which is preliminary data.</text>
</comment>
<name>A0ABW1F5B8_9ACTN</name>
<keyword evidence="1" id="KW-0223">Dioxygenase</keyword>
<dbReference type="EMBL" id="JBHSOD010000048">
    <property type="protein sequence ID" value="MFC5888973.1"/>
    <property type="molecule type" value="Genomic_DNA"/>
</dbReference>
<dbReference type="InterPro" id="IPR008775">
    <property type="entry name" value="Phytyl_CoA_dOase-like"/>
</dbReference>
<sequence>MRFLMQPLLEDRGTVATQRQQFTRSGYLVIPGLVPPPLVERLTREVDHWVDDGLRAQAIDCCTDPARHGPPSVMELELPAHGELLTHQALLSRLAELLGPSFVFHHLHSDRHGARQPAKPWHHDREPNTRADPSLTMVHALHYLGGLDETMDSLVVLPGSQRRMVDKSALAHLGTARLPGEVVIDRLPAGSTVLIDSALFHARRPTSNGQGRPRYFVDASYCQTGAQWWPVKPYWRHMLARAREMGLGGRRWPELFAERHFAEYTGPGLPGREPGEGVGRPAA</sequence>
<gene>
    <name evidence="1" type="ORF">ACFP0N_28790</name>
</gene>
<protein>
    <submittedName>
        <fullName evidence="1">Phytanoyl-CoA dioxygenase family protein</fullName>
    </submittedName>
</protein>
<dbReference type="PANTHER" id="PTHR20883">
    <property type="entry name" value="PHYTANOYL-COA DIOXYGENASE DOMAIN CONTAINING 1"/>
    <property type="match status" value="1"/>
</dbReference>
<keyword evidence="1" id="KW-0560">Oxidoreductase</keyword>
<evidence type="ECO:0000313" key="2">
    <source>
        <dbReference type="Proteomes" id="UP001596067"/>
    </source>
</evidence>
<reference evidence="2" key="1">
    <citation type="journal article" date="2019" name="Int. J. Syst. Evol. Microbiol.">
        <title>The Global Catalogue of Microorganisms (GCM) 10K type strain sequencing project: providing services to taxonomists for standard genome sequencing and annotation.</title>
        <authorList>
            <consortium name="The Broad Institute Genomics Platform"/>
            <consortium name="The Broad Institute Genome Sequencing Center for Infectious Disease"/>
            <person name="Wu L."/>
            <person name="Ma J."/>
        </authorList>
    </citation>
    <scope>NUCLEOTIDE SEQUENCE [LARGE SCALE GENOMIC DNA]</scope>
    <source>
        <strain evidence="2">CGMCC 4.1469</strain>
    </source>
</reference>
<evidence type="ECO:0000313" key="1">
    <source>
        <dbReference type="EMBL" id="MFC5888973.1"/>
    </source>
</evidence>
<dbReference type="PANTHER" id="PTHR20883:SF48">
    <property type="entry name" value="ECTOINE DIOXYGENASE"/>
    <property type="match status" value="1"/>
</dbReference>
<organism evidence="1 2">
    <name type="scientific">Kitasatospora aburaviensis</name>
    <dbReference type="NCBI Taxonomy" id="67265"/>
    <lineage>
        <taxon>Bacteria</taxon>
        <taxon>Bacillati</taxon>
        <taxon>Actinomycetota</taxon>
        <taxon>Actinomycetes</taxon>
        <taxon>Kitasatosporales</taxon>
        <taxon>Streptomycetaceae</taxon>
        <taxon>Kitasatospora</taxon>
    </lineage>
</organism>
<accession>A0ABW1F5B8</accession>
<dbReference type="RefSeq" id="WP_380236584.1">
    <property type="nucleotide sequence ID" value="NZ_BAAAVH010000063.1"/>
</dbReference>
<dbReference type="Gene3D" id="2.60.120.620">
    <property type="entry name" value="q2cbj1_9rhob like domain"/>
    <property type="match status" value="1"/>
</dbReference>
<proteinExistence type="predicted"/>
<dbReference type="GO" id="GO:0051213">
    <property type="term" value="F:dioxygenase activity"/>
    <property type="evidence" value="ECO:0007669"/>
    <property type="project" value="UniProtKB-KW"/>
</dbReference>
<keyword evidence="2" id="KW-1185">Reference proteome</keyword>